<dbReference type="AlphaFoldDB" id="A0A5D4M9T1"/>
<evidence type="ECO:0000313" key="4">
    <source>
        <dbReference type="EMBL" id="TYR98442.1"/>
    </source>
</evidence>
<keyword evidence="1" id="KW-1133">Transmembrane helix</keyword>
<feature type="domain" description="DUF4179" evidence="2">
    <location>
        <begin position="52"/>
        <end position="143"/>
    </location>
</feature>
<feature type="transmembrane region" description="Helical" evidence="1">
    <location>
        <begin position="52"/>
        <end position="71"/>
    </location>
</feature>
<feature type="domain" description="DUF5643" evidence="3">
    <location>
        <begin position="232"/>
        <end position="344"/>
    </location>
</feature>
<gene>
    <name evidence="4" type="ORF">FZC84_14810</name>
</gene>
<dbReference type="InterPro" id="IPR025436">
    <property type="entry name" value="DUF4179"/>
</dbReference>
<organism evidence="4 5">
    <name type="scientific">Rossellomorea vietnamensis</name>
    <dbReference type="NCBI Taxonomy" id="218284"/>
    <lineage>
        <taxon>Bacteria</taxon>
        <taxon>Bacillati</taxon>
        <taxon>Bacillota</taxon>
        <taxon>Bacilli</taxon>
        <taxon>Bacillales</taxon>
        <taxon>Bacillaceae</taxon>
        <taxon>Rossellomorea</taxon>
    </lineage>
</organism>
<name>A0A5D4M9T1_9BACI</name>
<comment type="caution">
    <text evidence="4">The sequence shown here is derived from an EMBL/GenBank/DDBJ whole genome shotgun (WGS) entry which is preliminary data.</text>
</comment>
<keyword evidence="1" id="KW-0472">Membrane</keyword>
<accession>A0A5D4M9T1</accession>
<dbReference type="Pfam" id="PF18705">
    <property type="entry name" value="DUF5643"/>
    <property type="match status" value="1"/>
</dbReference>
<dbReference type="Gene3D" id="2.60.40.1630">
    <property type="entry name" value="bacillus anthracis domain"/>
    <property type="match status" value="1"/>
</dbReference>
<proteinExistence type="predicted"/>
<sequence length="448" mass="51531">MRRGILMSNREEDRLEELKKKLNERKYPELAIDEAIKMGIQKAKRSKKSGHLWKAGIAAAVILLTVFISSLRVSEAFADYVRNIPGMEQIVELVRQDKGLVSIIENDYVQEVNSSVTHKGITITLNSFVADQEQLVLFYKVESDSTPFEDLQVEKIMVKEESGDEVPFESLGIDSLDTEKSNMYQSNYGLKESLNNEEYTLVMNLRNGGEVFSETWEIPFSVDKKKIGKTREKHLNKEYLVEGQKVLVEKLEVSPSRTKVQMKFPAENDKRIFDIEDLRIVDENGETWSRISNGLTASGDFEEKTYYLQSNYFEKPDELYLVFSKVRALEKDKLKVKVDTGELKIIQAPDERLAKVEYEEIFDETGALLFSWDKRYEQADHMSPIQSYTGADGEVHELKSQYHEGGGVDRMPRFGFPYDRSESSGVITFELQDYPSWIEGDVKIPLKQ</sequence>
<dbReference type="InterPro" id="IPR040680">
    <property type="entry name" value="DUF5643"/>
</dbReference>
<protein>
    <submittedName>
        <fullName evidence="4">DUF4179 domain-containing protein</fullName>
    </submittedName>
</protein>
<dbReference type="Proteomes" id="UP000325182">
    <property type="component" value="Unassembled WGS sequence"/>
</dbReference>
<evidence type="ECO:0000259" key="3">
    <source>
        <dbReference type="Pfam" id="PF18705"/>
    </source>
</evidence>
<dbReference type="EMBL" id="VTEG01000011">
    <property type="protein sequence ID" value="TYR98442.1"/>
    <property type="molecule type" value="Genomic_DNA"/>
</dbReference>
<evidence type="ECO:0000259" key="2">
    <source>
        <dbReference type="Pfam" id="PF13786"/>
    </source>
</evidence>
<reference evidence="4 5" key="1">
    <citation type="submission" date="2019-08" db="EMBL/GenBank/DDBJ databases">
        <title>Bacillus genomes from the desert of Cuatro Cienegas, Coahuila.</title>
        <authorList>
            <person name="Olmedo-Alvarez G."/>
        </authorList>
    </citation>
    <scope>NUCLEOTIDE SEQUENCE [LARGE SCALE GENOMIC DNA]</scope>
    <source>
        <strain evidence="4 5">CH128b_4D</strain>
    </source>
</reference>
<evidence type="ECO:0000313" key="5">
    <source>
        <dbReference type="Proteomes" id="UP000325182"/>
    </source>
</evidence>
<evidence type="ECO:0000256" key="1">
    <source>
        <dbReference type="SAM" id="Phobius"/>
    </source>
</evidence>
<keyword evidence="1" id="KW-0812">Transmembrane</keyword>
<dbReference type="Pfam" id="PF13786">
    <property type="entry name" value="DUF4179"/>
    <property type="match status" value="1"/>
</dbReference>